<dbReference type="Pfam" id="PF13490">
    <property type="entry name" value="zf-HC2"/>
    <property type="match status" value="1"/>
</dbReference>
<accession>A0ABP4WD27</accession>
<dbReference type="Proteomes" id="UP001501057">
    <property type="component" value="Unassembled WGS sequence"/>
</dbReference>
<sequence>MTHLGADVAAFVDGQLSPARESAARRHLDECERCRELVVQQEQLKRRMASGARAGVPPHLAAALAAVAADPGEPDPRGRQALQRSLGVVVALMGSSAAVLLLAYVLAPPLPTTADPVSPDFDAYAAEFLQEAASQRAPDIVAASAPVGGDDTLSTAELDELDADGWPCHMTLAGDLERVEGRLVGDAEVSLRYSGEHVQLQLIEQIGSLEPSAMTGFQLRTVAGSDVWVRDGIPTVAAWEADGIVYTVVTDASAERIAQVVGQLPSTPTRSTVERIEDGLHRMTSWVSAA</sequence>
<gene>
    <name evidence="5" type="ORF">GCM10009710_34290</name>
</gene>
<evidence type="ECO:0000313" key="5">
    <source>
        <dbReference type="EMBL" id="GAA1751685.1"/>
    </source>
</evidence>
<evidence type="ECO:0000256" key="3">
    <source>
        <dbReference type="SAM" id="Phobius"/>
    </source>
</evidence>
<keyword evidence="3" id="KW-1133">Transmembrane helix</keyword>
<keyword evidence="3" id="KW-0472">Membrane</keyword>
<keyword evidence="6" id="KW-1185">Reference proteome</keyword>
<dbReference type="EMBL" id="BAAAME010000010">
    <property type="protein sequence ID" value="GAA1751685.1"/>
    <property type="molecule type" value="Genomic_DNA"/>
</dbReference>
<protein>
    <recommendedName>
        <fullName evidence="4">Putative zinc-finger domain-containing protein</fullName>
    </recommendedName>
</protein>
<feature type="transmembrane region" description="Helical" evidence="3">
    <location>
        <begin position="86"/>
        <end position="107"/>
    </location>
</feature>
<evidence type="ECO:0000259" key="4">
    <source>
        <dbReference type="Pfam" id="PF13490"/>
    </source>
</evidence>
<evidence type="ECO:0000313" key="6">
    <source>
        <dbReference type="Proteomes" id="UP001501057"/>
    </source>
</evidence>
<comment type="caution">
    <text evidence="5">The sequence shown here is derived from an EMBL/GenBank/DDBJ whole genome shotgun (WGS) entry which is preliminary data.</text>
</comment>
<reference evidence="6" key="1">
    <citation type="journal article" date="2019" name="Int. J. Syst. Evol. Microbiol.">
        <title>The Global Catalogue of Microorganisms (GCM) 10K type strain sequencing project: providing services to taxonomists for standard genome sequencing and annotation.</title>
        <authorList>
            <consortium name="The Broad Institute Genomics Platform"/>
            <consortium name="The Broad Institute Genome Sequencing Center for Infectious Disease"/>
            <person name="Wu L."/>
            <person name="Ma J."/>
        </authorList>
    </citation>
    <scope>NUCLEOTIDE SEQUENCE [LARGE SCALE GENOMIC DNA]</scope>
    <source>
        <strain evidence="6">JCM 13518</strain>
    </source>
</reference>
<evidence type="ECO:0000256" key="2">
    <source>
        <dbReference type="ARBA" id="ARBA00023163"/>
    </source>
</evidence>
<dbReference type="Gene3D" id="1.10.10.1320">
    <property type="entry name" value="Anti-sigma factor, zinc-finger domain"/>
    <property type="match status" value="1"/>
</dbReference>
<dbReference type="InterPro" id="IPR027383">
    <property type="entry name" value="Znf_put"/>
</dbReference>
<proteinExistence type="predicted"/>
<dbReference type="RefSeq" id="WP_344203854.1">
    <property type="nucleotide sequence ID" value="NZ_BAAAME010000010.1"/>
</dbReference>
<organism evidence="5 6">
    <name type="scientific">Aeromicrobium alkaliterrae</name>
    <dbReference type="NCBI Taxonomy" id="302168"/>
    <lineage>
        <taxon>Bacteria</taxon>
        <taxon>Bacillati</taxon>
        <taxon>Actinomycetota</taxon>
        <taxon>Actinomycetes</taxon>
        <taxon>Propionibacteriales</taxon>
        <taxon>Nocardioidaceae</taxon>
        <taxon>Aeromicrobium</taxon>
    </lineage>
</organism>
<keyword evidence="1" id="KW-0805">Transcription regulation</keyword>
<keyword evidence="3" id="KW-0812">Transmembrane</keyword>
<dbReference type="InterPro" id="IPR041916">
    <property type="entry name" value="Anti_sigma_zinc_sf"/>
</dbReference>
<feature type="domain" description="Putative zinc-finger" evidence="4">
    <location>
        <begin position="9"/>
        <end position="35"/>
    </location>
</feature>
<name>A0ABP4WD27_9ACTN</name>
<keyword evidence="2" id="KW-0804">Transcription</keyword>
<evidence type="ECO:0000256" key="1">
    <source>
        <dbReference type="ARBA" id="ARBA00023015"/>
    </source>
</evidence>